<evidence type="ECO:0000256" key="6">
    <source>
        <dbReference type="ARBA" id="ARBA00024209"/>
    </source>
</evidence>
<dbReference type="GO" id="GO:0061630">
    <property type="term" value="F:ubiquitin protein ligase activity"/>
    <property type="evidence" value="ECO:0007669"/>
    <property type="project" value="UniProtKB-EC"/>
</dbReference>
<dbReference type="PANTHER" id="PTHR14155:SF518">
    <property type="entry name" value="RING-TYPE DOMAIN-CONTAINING PROTEIN"/>
    <property type="match status" value="1"/>
</dbReference>
<keyword evidence="9" id="KW-1133">Transmembrane helix</keyword>
<dbReference type="AlphaFoldDB" id="A0AAV5CIT4"/>
<protein>
    <recommendedName>
        <fullName evidence="2">RING-type E3 ubiquitin transferase</fullName>
        <ecNumber evidence="2">2.3.2.27</ecNumber>
    </recommendedName>
</protein>
<organism evidence="11 12">
    <name type="scientific">Eleusine coracana subsp. coracana</name>
    <dbReference type="NCBI Taxonomy" id="191504"/>
    <lineage>
        <taxon>Eukaryota</taxon>
        <taxon>Viridiplantae</taxon>
        <taxon>Streptophyta</taxon>
        <taxon>Embryophyta</taxon>
        <taxon>Tracheophyta</taxon>
        <taxon>Spermatophyta</taxon>
        <taxon>Magnoliopsida</taxon>
        <taxon>Liliopsida</taxon>
        <taxon>Poales</taxon>
        <taxon>Poaceae</taxon>
        <taxon>PACMAD clade</taxon>
        <taxon>Chloridoideae</taxon>
        <taxon>Cynodonteae</taxon>
        <taxon>Eleusininae</taxon>
        <taxon>Eleusine</taxon>
    </lineage>
</organism>
<dbReference type="PANTHER" id="PTHR14155">
    <property type="entry name" value="RING FINGER DOMAIN-CONTAINING"/>
    <property type="match status" value="1"/>
</dbReference>
<keyword evidence="5" id="KW-0862">Zinc</keyword>
<sequence>MSIDLTPSSPPRRGRRSPPPPDDWQSYPYPWPLPPPTDEPSTSPGKVIVSVVVGVGATLIVLSILCSICQRMRPGNGAASRPAAARAAATVAAPPRAPSVVALSDSDDDEECGRPRARSTAGLPSFTYSPSLKQNLTGSEEEAAACAVCLGEFGVGETVRLLPACLHLYHVDCIDPWLHAHSTCPICRSGTDLDRLPPV</sequence>
<feature type="transmembrane region" description="Helical" evidence="9">
    <location>
        <begin position="47"/>
        <end position="68"/>
    </location>
</feature>
<keyword evidence="3" id="KW-0479">Metal-binding</keyword>
<feature type="region of interest" description="Disordered" evidence="8">
    <location>
        <begin position="1"/>
        <end position="42"/>
    </location>
</feature>
<dbReference type="InterPro" id="IPR001841">
    <property type="entry name" value="Znf_RING"/>
</dbReference>
<comment type="similarity">
    <text evidence="6">Belongs to the RING-type zinc finger family. ATL subfamily.</text>
</comment>
<dbReference type="Pfam" id="PF13639">
    <property type="entry name" value="zf-RING_2"/>
    <property type="match status" value="1"/>
</dbReference>
<proteinExistence type="inferred from homology"/>
<name>A0AAV5CIT4_ELECO</name>
<evidence type="ECO:0000313" key="12">
    <source>
        <dbReference type="Proteomes" id="UP001054889"/>
    </source>
</evidence>
<dbReference type="EMBL" id="BQKI01000007">
    <property type="protein sequence ID" value="GJM98253.1"/>
    <property type="molecule type" value="Genomic_DNA"/>
</dbReference>
<reference evidence="11" key="2">
    <citation type="submission" date="2021-12" db="EMBL/GenBank/DDBJ databases">
        <title>Resequencing data analysis of finger millet.</title>
        <authorList>
            <person name="Hatakeyama M."/>
            <person name="Aluri S."/>
            <person name="Balachadran M.T."/>
            <person name="Sivarajan S.R."/>
            <person name="Poveda L."/>
            <person name="Shimizu-Inatsugi R."/>
            <person name="Schlapbach R."/>
            <person name="Sreeman S.M."/>
            <person name="Shimizu K.K."/>
        </authorList>
    </citation>
    <scope>NUCLEOTIDE SEQUENCE</scope>
</reference>
<evidence type="ECO:0000256" key="5">
    <source>
        <dbReference type="ARBA" id="ARBA00022833"/>
    </source>
</evidence>
<dbReference type="PROSITE" id="PS50089">
    <property type="entry name" value="ZF_RING_2"/>
    <property type="match status" value="1"/>
</dbReference>
<dbReference type="SMART" id="SM00184">
    <property type="entry name" value="RING"/>
    <property type="match status" value="1"/>
</dbReference>
<accession>A0AAV5CIT4</accession>
<comment type="caution">
    <text evidence="11">The sequence shown here is derived from an EMBL/GenBank/DDBJ whole genome shotgun (WGS) entry which is preliminary data.</text>
</comment>
<dbReference type="Gene3D" id="3.30.40.10">
    <property type="entry name" value="Zinc/RING finger domain, C3HC4 (zinc finger)"/>
    <property type="match status" value="1"/>
</dbReference>
<dbReference type="FunFam" id="3.30.40.10:FF:000984">
    <property type="entry name" value="Putative RING zinc finger domain superfamily protein"/>
    <property type="match status" value="1"/>
</dbReference>
<keyword evidence="4 7" id="KW-0863">Zinc-finger</keyword>
<evidence type="ECO:0000256" key="1">
    <source>
        <dbReference type="ARBA" id="ARBA00000900"/>
    </source>
</evidence>
<dbReference type="InterPro" id="IPR053238">
    <property type="entry name" value="RING-H2_zinc_finger"/>
</dbReference>
<evidence type="ECO:0000256" key="2">
    <source>
        <dbReference type="ARBA" id="ARBA00012483"/>
    </source>
</evidence>
<dbReference type="Proteomes" id="UP001054889">
    <property type="component" value="Unassembled WGS sequence"/>
</dbReference>
<dbReference type="EC" id="2.3.2.27" evidence="2"/>
<evidence type="ECO:0000256" key="3">
    <source>
        <dbReference type="ARBA" id="ARBA00022723"/>
    </source>
</evidence>
<comment type="catalytic activity">
    <reaction evidence="1">
        <text>S-ubiquitinyl-[E2 ubiquitin-conjugating enzyme]-L-cysteine + [acceptor protein]-L-lysine = [E2 ubiquitin-conjugating enzyme]-L-cysteine + N(6)-ubiquitinyl-[acceptor protein]-L-lysine.</text>
        <dbReference type="EC" id="2.3.2.27"/>
    </reaction>
</comment>
<feature type="region of interest" description="Disordered" evidence="8">
    <location>
        <begin position="96"/>
        <end position="125"/>
    </location>
</feature>
<dbReference type="SUPFAM" id="SSF57850">
    <property type="entry name" value="RING/U-box"/>
    <property type="match status" value="1"/>
</dbReference>
<dbReference type="GO" id="GO:0008270">
    <property type="term" value="F:zinc ion binding"/>
    <property type="evidence" value="ECO:0007669"/>
    <property type="project" value="UniProtKB-KW"/>
</dbReference>
<dbReference type="InterPro" id="IPR013083">
    <property type="entry name" value="Znf_RING/FYVE/PHD"/>
</dbReference>
<evidence type="ECO:0000259" key="10">
    <source>
        <dbReference type="PROSITE" id="PS50089"/>
    </source>
</evidence>
<evidence type="ECO:0000256" key="7">
    <source>
        <dbReference type="PROSITE-ProRule" id="PRU00175"/>
    </source>
</evidence>
<evidence type="ECO:0000256" key="9">
    <source>
        <dbReference type="SAM" id="Phobius"/>
    </source>
</evidence>
<keyword evidence="12" id="KW-1185">Reference proteome</keyword>
<feature type="domain" description="RING-type" evidence="10">
    <location>
        <begin position="146"/>
        <end position="188"/>
    </location>
</feature>
<evidence type="ECO:0000256" key="8">
    <source>
        <dbReference type="SAM" id="MobiDB-lite"/>
    </source>
</evidence>
<gene>
    <name evidence="11" type="primary">ga15243</name>
    <name evidence="11" type="ORF">PR202_ga15243</name>
</gene>
<feature type="compositionally biased region" description="Pro residues" evidence="8">
    <location>
        <begin position="29"/>
        <end position="38"/>
    </location>
</feature>
<keyword evidence="9" id="KW-0812">Transmembrane</keyword>
<reference evidence="11" key="1">
    <citation type="journal article" date="2018" name="DNA Res.">
        <title>Multiple hybrid de novo genome assembly of finger millet, an orphan allotetraploid crop.</title>
        <authorList>
            <person name="Hatakeyama M."/>
            <person name="Aluri S."/>
            <person name="Balachadran M.T."/>
            <person name="Sivarajan S.R."/>
            <person name="Patrignani A."/>
            <person name="Gruter S."/>
            <person name="Poveda L."/>
            <person name="Shimizu-Inatsugi R."/>
            <person name="Baeten J."/>
            <person name="Francoijs K.J."/>
            <person name="Nataraja K.N."/>
            <person name="Reddy Y.A.N."/>
            <person name="Phadnis S."/>
            <person name="Ravikumar R.L."/>
            <person name="Schlapbach R."/>
            <person name="Sreeman S.M."/>
            <person name="Shimizu K.K."/>
        </authorList>
    </citation>
    <scope>NUCLEOTIDE SEQUENCE</scope>
</reference>
<dbReference type="CDD" id="cd16454">
    <property type="entry name" value="RING-H2_PA-TM-RING"/>
    <property type="match status" value="1"/>
</dbReference>
<evidence type="ECO:0000256" key="4">
    <source>
        <dbReference type="ARBA" id="ARBA00022771"/>
    </source>
</evidence>
<evidence type="ECO:0000313" key="11">
    <source>
        <dbReference type="EMBL" id="GJM98253.1"/>
    </source>
</evidence>
<keyword evidence="9" id="KW-0472">Membrane</keyword>